<evidence type="ECO:0000313" key="1">
    <source>
        <dbReference type="EMBL" id="KAK7321122.1"/>
    </source>
</evidence>
<sequence>MATPNATNEGPRTKARIEIPKTRVELQGFQRRRRCMEHQQHNIPPLAWQHFKRIEKKWIEIEQIGESEEGLSLVSSPFQKGNRTRARRRVLCRSFL</sequence>
<evidence type="ECO:0000313" key="2">
    <source>
        <dbReference type="Proteomes" id="UP001367508"/>
    </source>
</evidence>
<dbReference type="AlphaFoldDB" id="A0AAN9Q3Y5"/>
<gene>
    <name evidence="1" type="ORF">VNO77_31387</name>
</gene>
<comment type="caution">
    <text evidence="1">The sequence shown here is derived from an EMBL/GenBank/DDBJ whole genome shotgun (WGS) entry which is preliminary data.</text>
</comment>
<reference evidence="1 2" key="1">
    <citation type="submission" date="2024-01" db="EMBL/GenBank/DDBJ databases">
        <title>The genomes of 5 underutilized Papilionoideae crops provide insights into root nodulation and disease resistanc.</title>
        <authorList>
            <person name="Jiang F."/>
        </authorList>
    </citation>
    <scope>NUCLEOTIDE SEQUENCE [LARGE SCALE GENOMIC DNA]</scope>
    <source>
        <strain evidence="1">LVBAO_FW01</strain>
        <tissue evidence="1">Leaves</tissue>
    </source>
</reference>
<protein>
    <submittedName>
        <fullName evidence="1">Uncharacterized protein</fullName>
    </submittedName>
</protein>
<accession>A0AAN9Q3Y5</accession>
<dbReference type="EMBL" id="JAYMYQ010000007">
    <property type="protein sequence ID" value="KAK7321122.1"/>
    <property type="molecule type" value="Genomic_DNA"/>
</dbReference>
<organism evidence="1 2">
    <name type="scientific">Canavalia gladiata</name>
    <name type="common">Sword bean</name>
    <name type="synonym">Dolichos gladiatus</name>
    <dbReference type="NCBI Taxonomy" id="3824"/>
    <lineage>
        <taxon>Eukaryota</taxon>
        <taxon>Viridiplantae</taxon>
        <taxon>Streptophyta</taxon>
        <taxon>Embryophyta</taxon>
        <taxon>Tracheophyta</taxon>
        <taxon>Spermatophyta</taxon>
        <taxon>Magnoliopsida</taxon>
        <taxon>eudicotyledons</taxon>
        <taxon>Gunneridae</taxon>
        <taxon>Pentapetalae</taxon>
        <taxon>rosids</taxon>
        <taxon>fabids</taxon>
        <taxon>Fabales</taxon>
        <taxon>Fabaceae</taxon>
        <taxon>Papilionoideae</taxon>
        <taxon>50 kb inversion clade</taxon>
        <taxon>NPAAA clade</taxon>
        <taxon>indigoferoid/millettioid clade</taxon>
        <taxon>Phaseoleae</taxon>
        <taxon>Canavalia</taxon>
    </lineage>
</organism>
<proteinExistence type="predicted"/>
<keyword evidence="2" id="KW-1185">Reference proteome</keyword>
<dbReference type="Proteomes" id="UP001367508">
    <property type="component" value="Unassembled WGS sequence"/>
</dbReference>
<name>A0AAN9Q3Y5_CANGL</name>